<dbReference type="OrthoDB" id="2384962at2759"/>
<comment type="caution">
    <text evidence="2">The sequence shown here is derived from an EMBL/GenBank/DDBJ whole genome shotgun (WGS) entry which is preliminary data.</text>
</comment>
<reference evidence="2" key="1">
    <citation type="submission" date="2021-06" db="EMBL/GenBank/DDBJ databases">
        <authorList>
            <person name="Kallberg Y."/>
            <person name="Tangrot J."/>
            <person name="Rosling A."/>
        </authorList>
    </citation>
    <scope>NUCLEOTIDE SEQUENCE</scope>
    <source>
        <strain evidence="2">IA702</strain>
    </source>
</reference>
<proteinExistence type="predicted"/>
<dbReference type="Proteomes" id="UP000789572">
    <property type="component" value="Unassembled WGS sequence"/>
</dbReference>
<dbReference type="AlphaFoldDB" id="A0A9N8WQ54"/>
<gene>
    <name evidence="2" type="ORF">POCULU_LOCUS2267</name>
</gene>
<name>A0A9N8WQ54_9GLOM</name>
<protein>
    <submittedName>
        <fullName evidence="2">9313_t:CDS:1</fullName>
    </submittedName>
</protein>
<evidence type="ECO:0000313" key="2">
    <source>
        <dbReference type="EMBL" id="CAG8494834.1"/>
    </source>
</evidence>
<accession>A0A9N8WQ54</accession>
<keyword evidence="3" id="KW-1185">Reference proteome</keyword>
<dbReference type="EMBL" id="CAJVPJ010000204">
    <property type="protein sequence ID" value="CAG8494834.1"/>
    <property type="molecule type" value="Genomic_DNA"/>
</dbReference>
<evidence type="ECO:0000313" key="3">
    <source>
        <dbReference type="Proteomes" id="UP000789572"/>
    </source>
</evidence>
<evidence type="ECO:0000256" key="1">
    <source>
        <dbReference type="SAM" id="MobiDB-lite"/>
    </source>
</evidence>
<feature type="region of interest" description="Disordered" evidence="1">
    <location>
        <begin position="68"/>
        <end position="89"/>
    </location>
</feature>
<sequence>MGRRSLKTLPPIGREPHSGVVFHARPRHYTILEPSPDELDQNESRWQDIEHFVTPPGHRAVVGHLQKDWEMQTKKQDSEKNDDNISKGV</sequence>
<organism evidence="2 3">
    <name type="scientific">Paraglomus occultum</name>
    <dbReference type="NCBI Taxonomy" id="144539"/>
    <lineage>
        <taxon>Eukaryota</taxon>
        <taxon>Fungi</taxon>
        <taxon>Fungi incertae sedis</taxon>
        <taxon>Mucoromycota</taxon>
        <taxon>Glomeromycotina</taxon>
        <taxon>Glomeromycetes</taxon>
        <taxon>Paraglomerales</taxon>
        <taxon>Paraglomeraceae</taxon>
        <taxon>Paraglomus</taxon>
    </lineage>
</organism>